<keyword evidence="1" id="KW-1133">Transmembrane helix</keyword>
<dbReference type="RefSeq" id="WP_036105311.1">
    <property type="nucleotide sequence ID" value="NZ_AODG01000007.1"/>
</dbReference>
<accession>A0A829R767</accession>
<protein>
    <submittedName>
        <fullName evidence="2">Lipoprotein</fullName>
    </submittedName>
</protein>
<reference evidence="2 3" key="1">
    <citation type="submission" date="2012-12" db="EMBL/GenBank/DDBJ databases">
        <title>Novel taxa of Listeriaceae from agricultural environments in the United States.</title>
        <authorList>
            <person name="den Bakker H.C."/>
            <person name="Allred A."/>
            <person name="Warchocki S."/>
            <person name="Wright E.M."/>
            <person name="Burrell A."/>
            <person name="Nightingale K.K."/>
            <person name="Kephart D."/>
            <person name="Wiedmann M."/>
        </authorList>
    </citation>
    <scope>NUCLEOTIDE SEQUENCE [LARGE SCALE GENOMIC DNA]</scope>
    <source>
        <strain evidence="2 3">FSL F6-1183</strain>
    </source>
</reference>
<keyword evidence="2" id="KW-0449">Lipoprotein</keyword>
<proteinExistence type="predicted"/>
<keyword evidence="1" id="KW-0472">Membrane</keyword>
<sequence>MTKLVTNIWHIIGIISSLLVLPFFFSMLTESMLGFNLKYLLYFFTAPALTGDIVHSIRSYVMYVIAFLYVIYMVRKIYGWYKKANA</sequence>
<organism evidence="2 3">
    <name type="scientific">Listeria grayi FSL F6-1183</name>
    <dbReference type="NCBI Taxonomy" id="1265827"/>
    <lineage>
        <taxon>Bacteria</taxon>
        <taxon>Bacillati</taxon>
        <taxon>Bacillota</taxon>
        <taxon>Bacilli</taxon>
        <taxon>Bacillales</taxon>
        <taxon>Listeriaceae</taxon>
        <taxon>Listeria</taxon>
    </lineage>
</organism>
<evidence type="ECO:0000256" key="1">
    <source>
        <dbReference type="SAM" id="Phobius"/>
    </source>
</evidence>
<keyword evidence="1" id="KW-0812">Transmembrane</keyword>
<dbReference type="AlphaFoldDB" id="A0A829R767"/>
<feature type="transmembrane region" description="Helical" evidence="1">
    <location>
        <begin position="60"/>
        <end position="78"/>
    </location>
</feature>
<name>A0A829R767_LISGR</name>
<dbReference type="EMBL" id="AODG01000007">
    <property type="protein sequence ID" value="EUJ28650.1"/>
    <property type="molecule type" value="Genomic_DNA"/>
</dbReference>
<feature type="transmembrane region" description="Helical" evidence="1">
    <location>
        <begin position="6"/>
        <end position="25"/>
    </location>
</feature>
<gene>
    <name evidence="2" type="ORF">LMUR_06147</name>
</gene>
<evidence type="ECO:0000313" key="3">
    <source>
        <dbReference type="Proteomes" id="UP000019251"/>
    </source>
</evidence>
<comment type="caution">
    <text evidence="2">The sequence shown here is derived from an EMBL/GenBank/DDBJ whole genome shotgun (WGS) entry which is preliminary data.</text>
</comment>
<evidence type="ECO:0000313" key="2">
    <source>
        <dbReference type="EMBL" id="EUJ28650.1"/>
    </source>
</evidence>
<dbReference type="Proteomes" id="UP000019251">
    <property type="component" value="Unassembled WGS sequence"/>
</dbReference>